<evidence type="ECO:0000313" key="2">
    <source>
        <dbReference type="EMBL" id="GAA5136833.1"/>
    </source>
</evidence>
<keyword evidence="1" id="KW-0472">Membrane</keyword>
<reference evidence="3" key="1">
    <citation type="journal article" date="2019" name="Int. J. Syst. Evol. Microbiol.">
        <title>The Global Catalogue of Microorganisms (GCM) 10K type strain sequencing project: providing services to taxonomists for standard genome sequencing and annotation.</title>
        <authorList>
            <consortium name="The Broad Institute Genomics Platform"/>
            <consortium name="The Broad Institute Genome Sequencing Center for Infectious Disease"/>
            <person name="Wu L."/>
            <person name="Ma J."/>
        </authorList>
    </citation>
    <scope>NUCLEOTIDE SEQUENCE [LARGE SCALE GENOMIC DNA]</scope>
    <source>
        <strain evidence="3">JCM 18053</strain>
    </source>
</reference>
<keyword evidence="3" id="KW-1185">Reference proteome</keyword>
<proteinExistence type="predicted"/>
<keyword evidence="1" id="KW-1133">Transmembrane helix</keyword>
<sequence length="120" mass="14000">MDISLLLLFLILISIFESRLITSIRNQNFEFAKKIGFEQKLYLPSTEAWHKMAIKRIRYTLLVMFPKLLLKQFPNLKTLILISSLKYWLMALIGIAILSGRLTKITLNLNLIKRLFSSLS</sequence>
<protein>
    <submittedName>
        <fullName evidence="2">Uncharacterized protein</fullName>
    </submittedName>
</protein>
<comment type="caution">
    <text evidence="2">The sequence shown here is derived from an EMBL/GenBank/DDBJ whole genome shotgun (WGS) entry which is preliminary data.</text>
</comment>
<name>A0ABP9P1G0_9BACT</name>
<dbReference type="EMBL" id="BAABIA010000002">
    <property type="protein sequence ID" value="GAA5136833.1"/>
    <property type="molecule type" value="Genomic_DNA"/>
</dbReference>
<accession>A0ABP9P1G0</accession>
<gene>
    <name evidence="2" type="ORF">GCM10023213_12560</name>
</gene>
<evidence type="ECO:0000313" key="3">
    <source>
        <dbReference type="Proteomes" id="UP001499852"/>
    </source>
</evidence>
<keyword evidence="1" id="KW-0812">Transmembrane</keyword>
<feature type="transmembrane region" description="Helical" evidence="1">
    <location>
        <begin position="78"/>
        <end position="98"/>
    </location>
</feature>
<organism evidence="2 3">
    <name type="scientific">Prosthecobacter algae</name>
    <dbReference type="NCBI Taxonomy" id="1144682"/>
    <lineage>
        <taxon>Bacteria</taxon>
        <taxon>Pseudomonadati</taxon>
        <taxon>Verrucomicrobiota</taxon>
        <taxon>Verrucomicrobiia</taxon>
        <taxon>Verrucomicrobiales</taxon>
        <taxon>Verrucomicrobiaceae</taxon>
        <taxon>Prosthecobacter</taxon>
    </lineage>
</organism>
<dbReference type="Proteomes" id="UP001499852">
    <property type="component" value="Unassembled WGS sequence"/>
</dbReference>
<evidence type="ECO:0000256" key="1">
    <source>
        <dbReference type="SAM" id="Phobius"/>
    </source>
</evidence>